<comment type="caution">
    <text evidence="2">The sequence shown here is derived from an EMBL/GenBank/DDBJ whole genome shotgun (WGS) entry which is preliminary data.</text>
</comment>
<reference evidence="3" key="1">
    <citation type="journal article" date="2019" name="Int. J. Syst. Evol. Microbiol.">
        <title>The Global Catalogue of Microorganisms (GCM) 10K type strain sequencing project: providing services to taxonomists for standard genome sequencing and annotation.</title>
        <authorList>
            <consortium name="The Broad Institute Genomics Platform"/>
            <consortium name="The Broad Institute Genome Sequencing Center for Infectious Disease"/>
            <person name="Wu L."/>
            <person name="Ma J."/>
        </authorList>
    </citation>
    <scope>NUCLEOTIDE SEQUENCE [LARGE SCALE GENOMIC DNA]</scope>
    <source>
        <strain evidence="3">JCM 17986</strain>
    </source>
</reference>
<keyword evidence="3" id="KW-1185">Reference proteome</keyword>
<feature type="region of interest" description="Disordered" evidence="1">
    <location>
        <begin position="46"/>
        <end position="79"/>
    </location>
</feature>
<evidence type="ECO:0000313" key="2">
    <source>
        <dbReference type="EMBL" id="GAA4976417.1"/>
    </source>
</evidence>
<dbReference type="EMBL" id="BAABHS010000018">
    <property type="protein sequence ID" value="GAA4976417.1"/>
    <property type="molecule type" value="Genomic_DNA"/>
</dbReference>
<proteinExistence type="predicted"/>
<dbReference type="Proteomes" id="UP001500466">
    <property type="component" value="Unassembled WGS sequence"/>
</dbReference>
<evidence type="ECO:0000313" key="3">
    <source>
        <dbReference type="Proteomes" id="UP001500466"/>
    </source>
</evidence>
<sequence>MGGRERLVRRTPGAVLLLALGAASPDALIARVALAQYRTEGVVDVRDLEGLSTGGSGPRPGSASSSRAPIASEAHPFTS</sequence>
<feature type="compositionally biased region" description="Low complexity" evidence="1">
    <location>
        <begin position="59"/>
        <end position="72"/>
    </location>
</feature>
<protein>
    <submittedName>
        <fullName evidence="2">Uncharacterized protein</fullName>
    </submittedName>
</protein>
<gene>
    <name evidence="2" type="ORF">GCM10023205_49440</name>
</gene>
<dbReference type="RefSeq" id="WP_345677845.1">
    <property type="nucleotide sequence ID" value="NZ_BAABHS010000018.1"/>
</dbReference>
<evidence type="ECO:0000256" key="1">
    <source>
        <dbReference type="SAM" id="MobiDB-lite"/>
    </source>
</evidence>
<organism evidence="2 3">
    <name type="scientific">Yinghuangia aomiensis</name>
    <dbReference type="NCBI Taxonomy" id="676205"/>
    <lineage>
        <taxon>Bacteria</taxon>
        <taxon>Bacillati</taxon>
        <taxon>Actinomycetota</taxon>
        <taxon>Actinomycetes</taxon>
        <taxon>Kitasatosporales</taxon>
        <taxon>Streptomycetaceae</taxon>
        <taxon>Yinghuangia</taxon>
    </lineage>
</organism>
<accession>A0ABP9HQM0</accession>
<name>A0ABP9HQM0_9ACTN</name>